<organism evidence="2 3">
    <name type="scientific">Rhodanobacter glycinis</name>
    <dbReference type="NCBI Taxonomy" id="582702"/>
    <lineage>
        <taxon>Bacteria</taxon>
        <taxon>Pseudomonadati</taxon>
        <taxon>Pseudomonadota</taxon>
        <taxon>Gammaproteobacteria</taxon>
        <taxon>Lysobacterales</taxon>
        <taxon>Rhodanobacteraceae</taxon>
        <taxon>Rhodanobacter</taxon>
    </lineage>
</organism>
<comment type="caution">
    <text evidence="2">The sequence shown here is derived from an EMBL/GenBank/DDBJ whole genome shotgun (WGS) entry which is preliminary data.</text>
</comment>
<reference evidence="2 3" key="1">
    <citation type="journal article" date="2019" name="Environ. Microbiol.">
        <title>Species interactions and distinct microbial communities in high Arctic permafrost affected cryosols are associated with the CH4 and CO2 gas fluxes.</title>
        <authorList>
            <person name="Altshuler I."/>
            <person name="Hamel J."/>
            <person name="Turney S."/>
            <person name="Magnuson E."/>
            <person name="Levesque R."/>
            <person name="Greer C."/>
            <person name="Whyte L.G."/>
        </authorList>
    </citation>
    <scope>NUCLEOTIDE SEQUENCE [LARGE SCALE GENOMIC DNA]</scope>
    <source>
        <strain evidence="2 3">S13Y</strain>
    </source>
</reference>
<name>A0A502C658_9GAMM</name>
<proteinExistence type="predicted"/>
<accession>A0A502C658</accession>
<dbReference type="AlphaFoldDB" id="A0A502C658"/>
<evidence type="ECO:0000313" key="3">
    <source>
        <dbReference type="Proteomes" id="UP000319486"/>
    </source>
</evidence>
<dbReference type="Proteomes" id="UP000319486">
    <property type="component" value="Unassembled WGS sequence"/>
</dbReference>
<protein>
    <submittedName>
        <fullName evidence="2">Uncharacterized protein</fullName>
    </submittedName>
</protein>
<dbReference type="RefSeq" id="WP_140652805.1">
    <property type="nucleotide sequence ID" value="NZ_RCZO01000006.1"/>
</dbReference>
<keyword evidence="3" id="KW-1185">Reference proteome</keyword>
<gene>
    <name evidence="2" type="ORF">EAH88_11645</name>
</gene>
<dbReference type="EMBL" id="RCZO01000006">
    <property type="protein sequence ID" value="TPG08282.1"/>
    <property type="molecule type" value="Genomic_DNA"/>
</dbReference>
<evidence type="ECO:0000313" key="2">
    <source>
        <dbReference type="EMBL" id="TPG08282.1"/>
    </source>
</evidence>
<sequence length="82" mass="8864">MKNKIEDLRNHLFAALESLADKEEPMEIARAKAISDVAQTIINSAKVEVDYIKQMGGRPVSGFIPDESSAGTPPLRAIGSKP</sequence>
<feature type="region of interest" description="Disordered" evidence="1">
    <location>
        <begin position="62"/>
        <end position="82"/>
    </location>
</feature>
<evidence type="ECO:0000256" key="1">
    <source>
        <dbReference type="SAM" id="MobiDB-lite"/>
    </source>
</evidence>